<evidence type="ECO:0000256" key="2">
    <source>
        <dbReference type="ARBA" id="ARBA00010271"/>
    </source>
</evidence>
<dbReference type="GO" id="GO:0000139">
    <property type="term" value="C:Golgi membrane"/>
    <property type="evidence" value="ECO:0007669"/>
    <property type="project" value="UniProtKB-SubCell"/>
</dbReference>
<evidence type="ECO:0000313" key="8">
    <source>
        <dbReference type="Proteomes" id="UP000015453"/>
    </source>
</evidence>
<keyword evidence="3" id="KW-0808">Transferase</keyword>
<comment type="caution">
    <text evidence="7">The sequence shown here is derived from an EMBL/GenBank/DDBJ whole genome shotgun (WGS) entry which is preliminary data.</text>
</comment>
<reference evidence="7 8" key="1">
    <citation type="journal article" date="2013" name="BMC Genomics">
        <title>The miniature genome of a carnivorous plant Genlisea aurea contains a low number of genes and short non-coding sequences.</title>
        <authorList>
            <person name="Leushkin E.V."/>
            <person name="Sutormin R.A."/>
            <person name="Nabieva E.R."/>
            <person name="Penin A.A."/>
            <person name="Kondrashov A.S."/>
            <person name="Logacheva M.D."/>
        </authorList>
    </citation>
    <scope>NUCLEOTIDE SEQUENCE [LARGE SCALE GENOMIC DNA]</scope>
</reference>
<organism evidence="7 8">
    <name type="scientific">Genlisea aurea</name>
    <dbReference type="NCBI Taxonomy" id="192259"/>
    <lineage>
        <taxon>Eukaryota</taxon>
        <taxon>Viridiplantae</taxon>
        <taxon>Streptophyta</taxon>
        <taxon>Embryophyta</taxon>
        <taxon>Tracheophyta</taxon>
        <taxon>Spermatophyta</taxon>
        <taxon>Magnoliopsida</taxon>
        <taxon>eudicotyledons</taxon>
        <taxon>Gunneridae</taxon>
        <taxon>Pentapetalae</taxon>
        <taxon>asterids</taxon>
        <taxon>lamiids</taxon>
        <taxon>Lamiales</taxon>
        <taxon>Lentibulariaceae</taxon>
        <taxon>Genlisea</taxon>
    </lineage>
</organism>
<keyword evidence="5" id="KW-0333">Golgi apparatus</keyword>
<dbReference type="OrthoDB" id="1924787at2759"/>
<evidence type="ECO:0000313" key="7">
    <source>
        <dbReference type="EMBL" id="EPS60316.1"/>
    </source>
</evidence>
<accession>S8C7E4</accession>
<keyword evidence="4" id="KW-0735">Signal-anchor</keyword>
<feature type="domain" description="Exostosin GT47" evidence="6">
    <location>
        <begin position="67"/>
        <end position="376"/>
    </location>
</feature>
<protein>
    <recommendedName>
        <fullName evidence="6">Exostosin GT47 domain-containing protein</fullName>
    </recommendedName>
</protein>
<comment type="subcellular location">
    <subcellularLocation>
        <location evidence="1">Golgi apparatus membrane</location>
        <topology evidence="1">Single-pass type II membrane protein</topology>
    </subcellularLocation>
</comment>
<sequence>MGVFRYKSLVCWFLLTSILFIFSWLLVLRSAAISPSKSFDFHPQEGGETTPLMEKRCEYEDHHHQILKVFMYDLPPEFHFNLLGWKKPHPDASVWPNIVTKIPQYPGGLNLQHSVEYWLTLDLLHSEISDSPRRAAVRVRNSSEADVVFVPFFSSISYGRFSKLKPGESRSTNVVLQEKLVRFLRDQVEWKRSGGIDHVVVAHHPNSLLHARTKLWPAIFVLSDFGRYPPSVANVDKDVVAPYKHVIRSFVNDSSGFDDRPILLYFQGAIYRKDGGAIRQELYYMLKDEPDVHFAFGSVQKNGINEASTGMRSSKFCLNMAGDTPSSNRLFDAIASHCVPIVISDEVELPYEDVLDYSQFCVFVRTSDALKKGFVMNVARNVVGRDEWTRMWTRLKEVQQFYEFRFPSKENDAVQMIWRAVSRKVPNIRRKIHRARRFSDDVEFKSNTFSVPKIFG</sequence>
<keyword evidence="3" id="KW-0328">Glycosyltransferase</keyword>
<evidence type="ECO:0000256" key="5">
    <source>
        <dbReference type="ARBA" id="ARBA00023034"/>
    </source>
</evidence>
<dbReference type="InterPro" id="IPR004263">
    <property type="entry name" value="Exostosin"/>
</dbReference>
<name>S8C7E4_9LAMI</name>
<dbReference type="PANTHER" id="PTHR11062">
    <property type="entry name" value="EXOSTOSIN HEPARAN SULFATE GLYCOSYLTRANSFERASE -RELATED"/>
    <property type="match status" value="1"/>
</dbReference>
<evidence type="ECO:0000256" key="3">
    <source>
        <dbReference type="ARBA" id="ARBA00022676"/>
    </source>
</evidence>
<dbReference type="EMBL" id="AUSU01007657">
    <property type="protein sequence ID" value="EPS60316.1"/>
    <property type="molecule type" value="Genomic_DNA"/>
</dbReference>
<proteinExistence type="inferred from homology"/>
<evidence type="ECO:0000256" key="4">
    <source>
        <dbReference type="ARBA" id="ARBA00022968"/>
    </source>
</evidence>
<keyword evidence="8" id="KW-1185">Reference proteome</keyword>
<evidence type="ECO:0000259" key="6">
    <source>
        <dbReference type="Pfam" id="PF03016"/>
    </source>
</evidence>
<gene>
    <name evidence="7" type="ORF">M569_14487</name>
</gene>
<dbReference type="Pfam" id="PF03016">
    <property type="entry name" value="Exostosin_GT47"/>
    <property type="match status" value="1"/>
</dbReference>
<keyword evidence="4" id="KW-0812">Transmembrane</keyword>
<dbReference type="GO" id="GO:0016757">
    <property type="term" value="F:glycosyltransferase activity"/>
    <property type="evidence" value="ECO:0007669"/>
    <property type="project" value="UniProtKB-KW"/>
</dbReference>
<dbReference type="PANTHER" id="PTHR11062:SF99">
    <property type="entry name" value="EXOSTOSIN FAMILY PROTEIN"/>
    <property type="match status" value="1"/>
</dbReference>
<dbReference type="InterPro" id="IPR040911">
    <property type="entry name" value="Exostosin_GT47"/>
</dbReference>
<comment type="similarity">
    <text evidence="2">Belongs to the glycosyltransferase 47 family.</text>
</comment>
<dbReference type="AlphaFoldDB" id="S8C7E4"/>
<dbReference type="Proteomes" id="UP000015453">
    <property type="component" value="Unassembled WGS sequence"/>
</dbReference>
<evidence type="ECO:0000256" key="1">
    <source>
        <dbReference type="ARBA" id="ARBA00004323"/>
    </source>
</evidence>